<protein>
    <submittedName>
        <fullName evidence="1">Uncharacterized protein</fullName>
    </submittedName>
</protein>
<reference evidence="1 2" key="1">
    <citation type="submission" date="2019-03" db="EMBL/GenBank/DDBJ databases">
        <title>First draft genome of Liparis tanakae, snailfish: a comprehensive survey of snailfish specific genes.</title>
        <authorList>
            <person name="Kim W."/>
            <person name="Song I."/>
            <person name="Jeong J.-H."/>
            <person name="Kim D."/>
            <person name="Kim S."/>
            <person name="Ryu S."/>
            <person name="Song J.Y."/>
            <person name="Lee S.K."/>
        </authorList>
    </citation>
    <scope>NUCLEOTIDE SEQUENCE [LARGE SCALE GENOMIC DNA]</scope>
    <source>
        <tissue evidence="1">Muscle</tissue>
    </source>
</reference>
<organism evidence="1 2">
    <name type="scientific">Liparis tanakae</name>
    <name type="common">Tanaka's snailfish</name>
    <dbReference type="NCBI Taxonomy" id="230148"/>
    <lineage>
        <taxon>Eukaryota</taxon>
        <taxon>Metazoa</taxon>
        <taxon>Chordata</taxon>
        <taxon>Craniata</taxon>
        <taxon>Vertebrata</taxon>
        <taxon>Euteleostomi</taxon>
        <taxon>Actinopterygii</taxon>
        <taxon>Neopterygii</taxon>
        <taxon>Teleostei</taxon>
        <taxon>Neoteleostei</taxon>
        <taxon>Acanthomorphata</taxon>
        <taxon>Eupercaria</taxon>
        <taxon>Perciformes</taxon>
        <taxon>Cottioidei</taxon>
        <taxon>Cottales</taxon>
        <taxon>Liparidae</taxon>
        <taxon>Liparis</taxon>
    </lineage>
</organism>
<dbReference type="AlphaFoldDB" id="A0A4Z2G0R1"/>
<gene>
    <name evidence="1" type="ORF">EYF80_043390</name>
</gene>
<keyword evidence="2" id="KW-1185">Reference proteome</keyword>
<accession>A0A4Z2G0R1</accession>
<name>A0A4Z2G0R1_9TELE</name>
<dbReference type="EMBL" id="SRLO01000789">
    <property type="protein sequence ID" value="TNN46424.1"/>
    <property type="molecule type" value="Genomic_DNA"/>
</dbReference>
<dbReference type="Proteomes" id="UP000314294">
    <property type="component" value="Unassembled WGS sequence"/>
</dbReference>
<evidence type="ECO:0000313" key="2">
    <source>
        <dbReference type="Proteomes" id="UP000314294"/>
    </source>
</evidence>
<comment type="caution">
    <text evidence="1">The sequence shown here is derived from an EMBL/GenBank/DDBJ whole genome shotgun (WGS) entry which is preliminary data.</text>
</comment>
<proteinExistence type="predicted"/>
<evidence type="ECO:0000313" key="1">
    <source>
        <dbReference type="EMBL" id="TNN46424.1"/>
    </source>
</evidence>
<sequence>MDRLSASPVGGILGLTEVKSLGRGAWVSGPSGAQGGCWGVFLRQVVSELQGRKPKWTAADVGRRREETLA</sequence>